<evidence type="ECO:0000313" key="2">
    <source>
        <dbReference type="Proteomes" id="UP000295292"/>
    </source>
</evidence>
<sequence>MNFNHLAKSCYAPMREARRLDKSISMTIWIIMKLILFFTLALTLQASADALGQRVSLSAKNQSLKQVLKELRKQSRYSFIYQDKDLESVKRINLKVDEQEILEVLPRLFNDLPLTYTVNGRIISIQEKKDPILPKSKIEMTQYEDPKTKDLIIEGRVIDAETKEPLEGVTIEYLDFGVMTQTDKFGRYRLLIPQNNGGNK</sequence>
<comment type="caution">
    <text evidence="1">The sequence shown here is derived from an EMBL/GenBank/DDBJ whole genome shotgun (WGS) entry which is preliminary data.</text>
</comment>
<keyword evidence="2" id="KW-1185">Reference proteome</keyword>
<dbReference type="InterPro" id="IPR008969">
    <property type="entry name" value="CarboxyPept-like_regulatory"/>
</dbReference>
<name>A0A4R6WRJ6_9SPHI</name>
<dbReference type="Gene3D" id="2.60.40.1120">
    <property type="entry name" value="Carboxypeptidase-like, regulatory domain"/>
    <property type="match status" value="1"/>
</dbReference>
<gene>
    <name evidence="1" type="ORF">CLV99_0689</name>
</gene>
<reference evidence="1 2" key="1">
    <citation type="submission" date="2019-03" db="EMBL/GenBank/DDBJ databases">
        <title>Genomic Encyclopedia of Archaeal and Bacterial Type Strains, Phase II (KMG-II): from individual species to whole genera.</title>
        <authorList>
            <person name="Goeker M."/>
        </authorList>
    </citation>
    <scope>NUCLEOTIDE SEQUENCE [LARGE SCALE GENOMIC DNA]</scope>
    <source>
        <strain evidence="1 2">DSM 28353</strain>
    </source>
</reference>
<accession>A0A4R6WRJ6</accession>
<evidence type="ECO:0008006" key="3">
    <source>
        <dbReference type="Google" id="ProtNLM"/>
    </source>
</evidence>
<protein>
    <recommendedName>
        <fullName evidence="3">Secretin/TonB short N-terminal domain-containing protein</fullName>
    </recommendedName>
</protein>
<dbReference type="EMBL" id="SNYV01000011">
    <property type="protein sequence ID" value="TDQ79256.1"/>
    <property type="molecule type" value="Genomic_DNA"/>
</dbReference>
<dbReference type="Gene3D" id="3.55.50.30">
    <property type="match status" value="1"/>
</dbReference>
<proteinExistence type="predicted"/>
<dbReference type="Proteomes" id="UP000295292">
    <property type="component" value="Unassembled WGS sequence"/>
</dbReference>
<dbReference type="SUPFAM" id="SSF49464">
    <property type="entry name" value="Carboxypeptidase regulatory domain-like"/>
    <property type="match status" value="1"/>
</dbReference>
<dbReference type="AlphaFoldDB" id="A0A4R6WRJ6"/>
<dbReference type="OrthoDB" id="772407at2"/>
<evidence type="ECO:0000313" key="1">
    <source>
        <dbReference type="EMBL" id="TDQ79256.1"/>
    </source>
</evidence>
<organism evidence="1 2">
    <name type="scientific">Sphingobacterium yanglingense</name>
    <dbReference type="NCBI Taxonomy" id="1437280"/>
    <lineage>
        <taxon>Bacteria</taxon>
        <taxon>Pseudomonadati</taxon>
        <taxon>Bacteroidota</taxon>
        <taxon>Sphingobacteriia</taxon>
        <taxon>Sphingobacteriales</taxon>
        <taxon>Sphingobacteriaceae</taxon>
        <taxon>Sphingobacterium</taxon>
    </lineage>
</organism>